<dbReference type="GO" id="GO:0034335">
    <property type="term" value="F:DNA negative supercoiling activity"/>
    <property type="evidence" value="ECO:0007669"/>
    <property type="project" value="UniProtKB-ARBA"/>
</dbReference>
<keyword evidence="8" id="KW-0799">Topoisomerase</keyword>
<dbReference type="PRINTS" id="PR01159">
    <property type="entry name" value="DNAGYRASEB"/>
</dbReference>
<dbReference type="PRINTS" id="PR00418">
    <property type="entry name" value="TPI2FAMILY"/>
</dbReference>
<dbReference type="AlphaFoldDB" id="A0A6J4Q6E5"/>
<reference evidence="12" key="1">
    <citation type="submission" date="2020-02" db="EMBL/GenBank/DDBJ databases">
        <authorList>
            <person name="Meier V. D."/>
        </authorList>
    </citation>
    <scope>NUCLEOTIDE SEQUENCE</scope>
    <source>
        <strain evidence="12">AVDCRST_MAG01</strain>
    </source>
</reference>
<evidence type="ECO:0000256" key="7">
    <source>
        <dbReference type="ARBA" id="ARBA00022842"/>
    </source>
</evidence>
<dbReference type="PROSITE" id="PS50880">
    <property type="entry name" value="TOPRIM"/>
    <property type="match status" value="1"/>
</dbReference>
<dbReference type="EMBL" id="CADCUW010000375">
    <property type="protein sequence ID" value="CAA9429155.1"/>
    <property type="molecule type" value="Genomic_DNA"/>
</dbReference>
<dbReference type="PANTHER" id="PTHR45866:SF1">
    <property type="entry name" value="DNA GYRASE SUBUNIT B, MITOCHONDRIAL"/>
    <property type="match status" value="1"/>
</dbReference>
<keyword evidence="10 12" id="KW-0413">Isomerase</keyword>
<comment type="catalytic activity">
    <reaction evidence="1">
        <text>ATP-dependent breakage, passage and rejoining of double-stranded DNA.</text>
        <dbReference type="EC" id="5.6.2.2"/>
    </reaction>
</comment>
<evidence type="ECO:0000256" key="3">
    <source>
        <dbReference type="ARBA" id="ARBA00012895"/>
    </source>
</evidence>
<dbReference type="SMART" id="SM00433">
    <property type="entry name" value="TOP2c"/>
    <property type="match status" value="1"/>
</dbReference>
<gene>
    <name evidence="12" type="ORF">AVDCRST_MAG01-01-2799</name>
</gene>
<dbReference type="SUPFAM" id="SSF56719">
    <property type="entry name" value="Type II DNA topoisomerase"/>
    <property type="match status" value="1"/>
</dbReference>
<keyword evidence="4" id="KW-0479">Metal-binding</keyword>
<dbReference type="GO" id="GO:0046872">
    <property type="term" value="F:metal ion binding"/>
    <property type="evidence" value="ECO:0007669"/>
    <property type="project" value="UniProtKB-KW"/>
</dbReference>
<sequence length="266" mass="29546">AKAIIGKALQAARARLAARTIRDKMRKGYLESTTLPGKLADCSSKDPARSELYIVEGDSAGGSAKQGRERNFQAILPLRGKILNVEKANINKVLSNIEIQAMISAIGAGVGDSFNLEGARYNKIVLMTDADVDGSHIRTLVLTFLFRNMPELIEAGYVYIAQPPLYKITHQRKDYYVYNDRELQETLTRLNANGNANIGRFKGLGEMNPNQLWETTMDPQNRTLLQVTVESAAVADGLFTDLMGDKVEPRKRFIEENAREVKNLDA</sequence>
<evidence type="ECO:0000256" key="9">
    <source>
        <dbReference type="ARBA" id="ARBA00023125"/>
    </source>
</evidence>
<proteinExistence type="inferred from homology"/>
<dbReference type="FunFam" id="3.40.50.670:FF:000002">
    <property type="entry name" value="DNA gyrase subunit B"/>
    <property type="match status" value="1"/>
</dbReference>
<dbReference type="GO" id="GO:0003677">
    <property type="term" value="F:DNA binding"/>
    <property type="evidence" value="ECO:0007669"/>
    <property type="project" value="UniProtKB-KW"/>
</dbReference>
<dbReference type="InterPro" id="IPR034160">
    <property type="entry name" value="TOPRIM_GyrB"/>
</dbReference>
<feature type="non-terminal residue" evidence="12">
    <location>
        <position position="1"/>
    </location>
</feature>
<evidence type="ECO:0000256" key="6">
    <source>
        <dbReference type="ARBA" id="ARBA00022840"/>
    </source>
</evidence>
<comment type="similarity">
    <text evidence="2">Belongs to the type II topoisomerase GyrB family.</text>
</comment>
<evidence type="ECO:0000259" key="11">
    <source>
        <dbReference type="PROSITE" id="PS50880"/>
    </source>
</evidence>
<dbReference type="InterPro" id="IPR002288">
    <property type="entry name" value="DNA_gyrase_B_C"/>
</dbReference>
<dbReference type="InterPro" id="IPR000565">
    <property type="entry name" value="Topo_IIA_B"/>
</dbReference>
<feature type="domain" description="Toprim" evidence="11">
    <location>
        <begin position="50"/>
        <end position="164"/>
    </location>
</feature>
<dbReference type="PANTHER" id="PTHR45866">
    <property type="entry name" value="DNA GYRASE/TOPOISOMERASE SUBUNIT B"/>
    <property type="match status" value="1"/>
</dbReference>
<dbReference type="Gene3D" id="3.40.50.670">
    <property type="match status" value="1"/>
</dbReference>
<keyword evidence="7" id="KW-0460">Magnesium</keyword>
<protein>
    <recommendedName>
        <fullName evidence="3">DNA topoisomerase (ATP-hydrolyzing)</fullName>
        <ecNumber evidence="3">5.6.2.2</ecNumber>
    </recommendedName>
</protein>
<dbReference type="InterPro" id="IPR013760">
    <property type="entry name" value="Topo_IIA-like_dom_sf"/>
</dbReference>
<evidence type="ECO:0000256" key="4">
    <source>
        <dbReference type="ARBA" id="ARBA00022723"/>
    </source>
</evidence>
<dbReference type="InterPro" id="IPR001241">
    <property type="entry name" value="Topo_IIA"/>
</dbReference>
<organism evidence="12">
    <name type="scientific">uncultured Rubrobacteraceae bacterium</name>
    <dbReference type="NCBI Taxonomy" id="349277"/>
    <lineage>
        <taxon>Bacteria</taxon>
        <taxon>Bacillati</taxon>
        <taxon>Actinomycetota</taxon>
        <taxon>Rubrobacteria</taxon>
        <taxon>Rubrobacterales</taxon>
        <taxon>Rubrobacteraceae</taxon>
        <taxon>environmental samples</taxon>
    </lineage>
</organism>
<dbReference type="InterPro" id="IPR018522">
    <property type="entry name" value="TopoIIA_CS"/>
</dbReference>
<dbReference type="GO" id="GO:0005524">
    <property type="term" value="F:ATP binding"/>
    <property type="evidence" value="ECO:0007669"/>
    <property type="project" value="UniProtKB-KW"/>
</dbReference>
<keyword evidence="5" id="KW-0547">Nucleotide-binding</keyword>
<dbReference type="InterPro" id="IPR006171">
    <property type="entry name" value="TOPRIM_dom"/>
</dbReference>
<evidence type="ECO:0000256" key="10">
    <source>
        <dbReference type="ARBA" id="ARBA00023235"/>
    </source>
</evidence>
<evidence type="ECO:0000313" key="12">
    <source>
        <dbReference type="EMBL" id="CAA9429155.1"/>
    </source>
</evidence>
<evidence type="ECO:0000256" key="1">
    <source>
        <dbReference type="ARBA" id="ARBA00000185"/>
    </source>
</evidence>
<dbReference type="GO" id="GO:0006265">
    <property type="term" value="P:DNA topological change"/>
    <property type="evidence" value="ECO:0007669"/>
    <property type="project" value="InterPro"/>
</dbReference>
<evidence type="ECO:0000256" key="8">
    <source>
        <dbReference type="ARBA" id="ARBA00023029"/>
    </source>
</evidence>
<name>A0A6J4Q6E5_9ACTN</name>
<dbReference type="Pfam" id="PF00986">
    <property type="entry name" value="DNA_gyraseB_C"/>
    <property type="match status" value="1"/>
</dbReference>
<dbReference type="InterPro" id="IPR013759">
    <property type="entry name" value="Topo_IIA_B_C"/>
</dbReference>
<dbReference type="CDD" id="cd03366">
    <property type="entry name" value="TOPRIM_TopoIIA_GyrB"/>
    <property type="match status" value="1"/>
</dbReference>
<accession>A0A6J4Q6E5</accession>
<dbReference type="EC" id="5.6.2.2" evidence="3"/>
<evidence type="ECO:0000256" key="5">
    <source>
        <dbReference type="ARBA" id="ARBA00022741"/>
    </source>
</evidence>
<dbReference type="PROSITE" id="PS00177">
    <property type="entry name" value="TOPOISOMERASE_II"/>
    <property type="match status" value="1"/>
</dbReference>
<keyword evidence="6" id="KW-0067">ATP-binding</keyword>
<dbReference type="Pfam" id="PF01751">
    <property type="entry name" value="Toprim"/>
    <property type="match status" value="1"/>
</dbReference>
<evidence type="ECO:0000256" key="2">
    <source>
        <dbReference type="ARBA" id="ARBA00010708"/>
    </source>
</evidence>
<keyword evidence="9" id="KW-0238">DNA-binding</keyword>